<feature type="domain" description="Little elongation complex subunit 2 C-terminal" evidence="2">
    <location>
        <begin position="852"/>
        <end position="1042"/>
    </location>
</feature>
<comment type="caution">
    <text evidence="3">The sequence shown here is derived from an EMBL/GenBank/DDBJ whole genome shotgun (WGS) entry which is preliminary data.</text>
</comment>
<feature type="region of interest" description="Disordered" evidence="1">
    <location>
        <begin position="382"/>
        <end position="431"/>
    </location>
</feature>
<evidence type="ECO:0000313" key="4">
    <source>
        <dbReference type="Proteomes" id="UP001152320"/>
    </source>
</evidence>
<keyword evidence="4" id="KW-1185">Reference proteome</keyword>
<feature type="region of interest" description="Disordered" evidence="1">
    <location>
        <begin position="51"/>
        <end position="79"/>
    </location>
</feature>
<gene>
    <name evidence="3" type="ORF">HOLleu_35482</name>
</gene>
<accession>A0A9Q1BGW8</accession>
<feature type="compositionally biased region" description="Basic and acidic residues" evidence="1">
    <location>
        <begin position="509"/>
        <end position="518"/>
    </location>
</feature>
<sequence>MSESSNMEVEEVTKTQKSFQWPVHKVPDVFFTEAIFQKFSDTPPYIEMLKMYKGPHPDDNTKPQPQAQNPTKGMTGLETPKPGFRFPHYSQLTEGLIKFYLYLNHTYGVQRKRVVSDREAKEYQQWVNFQKQLAMEQKEFQTFAQQVAMSSPEDYAVFLPGSVQYMEKYLEDNKTRVLKYPRFYRMNESLSLNADPVLPSDPQLTLSQGPMYQDDIQLLYCNKLGKGSEEVLCRGDQIVPNTEKETSRIHQSDWQSDADIVVSIKALETLVDNHHLENHPHQWEIPFTVTTSSQSAEKKDGITTKLVVLEDPFACHNYYPYEANHLLANTLLKQHVQRSGKTFAETTTPARGGMQYFRKHFCVKKTDECAARLDGDHTALDKKEISSPVPGGSICDVDQSGDLKDTLKGEKETKEECSETEDPPDKKLSERTDVTSFAADKNNVGLGLDEENVKSGEVAIRNSLQDVDIMQSSQAKGLDESADDSSKSKNVSDFIGKDPSFLDSGSNLEKLEENRKSFEEEDQVSPGRRMTRGMAKQMEHSSESASKPEVSESPTRAKSEVPSPESVNRRVTRSATKRSQGDEGGPIAKRVTRCTAALTTAVEKEGTVSVKTRSRKKLNVCEENDKMLESEEKSQKSGEGDMSDKGVGRGDGESNLDEKLVAGSSTAGEIPKVEKLEVEENAACIIDNSESSDDELRIDLKEDSLDEKSSRTNCEKVAKKTDLSGAQSAPKTRLRKRNVPLTKEGLKGKNVEEKEAAKPSTVPLLDNILQLQRTYLAKKKNNQEVKTDLKKESEPLSSSGLLMDNILHDQTTLLTKMGSATACPLPSENSMQNKKDGQDKNILKEMRANASIWKIGKLKMCVSGSVDGLYWDYNAKRIFPATVWAKMEHQPWLGFEQVSMGEASRLWLRAAVFPQSKVIRGRIHCRSSNIMKWEVLGLNNLVTGSQFQPAYTTKVLHSIFTKLQTLDDGSYLLVHHAGDKQAFIYSTVEEEKAQRFIIYDLHAKHLDAKIHRIPPPVVPWAPLDPSLLLPGSVNSLPCIFPPSPYLDKKEYYKVRRFSPMAGVPRQKKKKKKKNKGKKNAAKKEEGR</sequence>
<dbReference type="OrthoDB" id="6288737at2759"/>
<dbReference type="InterPro" id="IPR019535">
    <property type="entry name" value="ICE2_C"/>
</dbReference>
<feature type="region of interest" description="Disordered" evidence="1">
    <location>
        <begin position="471"/>
        <end position="591"/>
    </location>
</feature>
<dbReference type="Proteomes" id="UP001152320">
    <property type="component" value="Chromosome 18"/>
</dbReference>
<feature type="region of interest" description="Disordered" evidence="1">
    <location>
        <begin position="820"/>
        <end position="839"/>
    </location>
</feature>
<evidence type="ECO:0000313" key="3">
    <source>
        <dbReference type="EMBL" id="KAJ8025308.1"/>
    </source>
</evidence>
<feature type="region of interest" description="Disordered" evidence="1">
    <location>
        <begin position="1057"/>
        <end position="1087"/>
    </location>
</feature>
<proteinExistence type="predicted"/>
<feature type="compositionally biased region" description="Basic and acidic residues" evidence="1">
    <location>
        <begin position="401"/>
        <end position="431"/>
    </location>
</feature>
<dbReference type="EMBL" id="JAIZAY010000018">
    <property type="protein sequence ID" value="KAJ8025308.1"/>
    <property type="molecule type" value="Genomic_DNA"/>
</dbReference>
<dbReference type="GO" id="GO:0045945">
    <property type="term" value="P:positive regulation of transcription by RNA polymerase III"/>
    <property type="evidence" value="ECO:0007669"/>
    <property type="project" value="TreeGrafter"/>
</dbReference>
<name>A0A9Q1BGW8_HOLLE</name>
<dbReference type="GO" id="GO:0042796">
    <property type="term" value="P:snRNA transcription by RNA polymerase III"/>
    <property type="evidence" value="ECO:0007669"/>
    <property type="project" value="TreeGrafter"/>
</dbReference>
<organism evidence="3 4">
    <name type="scientific">Holothuria leucospilota</name>
    <name type="common">Black long sea cucumber</name>
    <name type="synonym">Mertensiothuria leucospilota</name>
    <dbReference type="NCBI Taxonomy" id="206669"/>
    <lineage>
        <taxon>Eukaryota</taxon>
        <taxon>Metazoa</taxon>
        <taxon>Echinodermata</taxon>
        <taxon>Eleutherozoa</taxon>
        <taxon>Echinozoa</taxon>
        <taxon>Holothuroidea</taxon>
        <taxon>Aspidochirotacea</taxon>
        <taxon>Aspidochirotida</taxon>
        <taxon>Holothuriidae</taxon>
        <taxon>Holothuria</taxon>
    </lineage>
</organism>
<dbReference type="GO" id="GO:0042795">
    <property type="term" value="P:snRNA transcription by RNA polymerase II"/>
    <property type="evidence" value="ECO:0007669"/>
    <property type="project" value="TreeGrafter"/>
</dbReference>
<reference evidence="3" key="1">
    <citation type="submission" date="2021-10" db="EMBL/GenBank/DDBJ databases">
        <title>Tropical sea cucumber genome reveals ecological adaptation and Cuvierian tubules defense mechanism.</title>
        <authorList>
            <person name="Chen T."/>
        </authorList>
    </citation>
    <scope>NUCLEOTIDE SEQUENCE</scope>
    <source>
        <strain evidence="3">Nanhai2018</strain>
        <tissue evidence="3">Muscle</tissue>
    </source>
</reference>
<dbReference type="AlphaFoldDB" id="A0A9Q1BGW8"/>
<dbReference type="Pfam" id="PF10505">
    <property type="entry name" value="NARG2_C"/>
    <property type="match status" value="1"/>
</dbReference>
<feature type="region of interest" description="Disordered" evidence="1">
    <location>
        <begin position="603"/>
        <end position="674"/>
    </location>
</feature>
<evidence type="ECO:0000256" key="1">
    <source>
        <dbReference type="SAM" id="MobiDB-lite"/>
    </source>
</evidence>
<evidence type="ECO:0000259" key="2">
    <source>
        <dbReference type="Pfam" id="PF10505"/>
    </source>
</evidence>
<dbReference type="GO" id="GO:0008023">
    <property type="term" value="C:transcription elongation factor complex"/>
    <property type="evidence" value="ECO:0007669"/>
    <property type="project" value="InterPro"/>
</dbReference>
<feature type="compositionally biased region" description="Basic residues" evidence="1">
    <location>
        <begin position="1065"/>
        <end position="1080"/>
    </location>
</feature>
<protein>
    <submittedName>
        <fullName evidence="3">Little elongation complex subunit 2</fullName>
    </submittedName>
</protein>
<feature type="compositionally biased region" description="Basic and acidic residues" evidence="1">
    <location>
        <begin position="619"/>
        <end position="660"/>
    </location>
</feature>
<feature type="compositionally biased region" description="Polar residues" evidence="1">
    <location>
        <begin position="62"/>
        <end position="72"/>
    </location>
</feature>
<dbReference type="PANTHER" id="PTHR14633">
    <property type="entry name" value="LITTLE ELONGATION COMPLEX SUBUNIT 2"/>
    <property type="match status" value="1"/>
</dbReference>
<dbReference type="PANTHER" id="PTHR14633:SF3">
    <property type="entry name" value="LITTLE ELONGATION COMPLEX SUBUNIT 2"/>
    <property type="match status" value="1"/>
</dbReference>